<keyword evidence="2" id="KW-0067">ATP-binding</keyword>
<organism evidence="4 5">
    <name type="scientific">Coprinopsis marcescibilis</name>
    <name type="common">Agaric fungus</name>
    <name type="synonym">Psathyrella marcescibilis</name>
    <dbReference type="NCBI Taxonomy" id="230819"/>
    <lineage>
        <taxon>Eukaryota</taxon>
        <taxon>Fungi</taxon>
        <taxon>Dikarya</taxon>
        <taxon>Basidiomycota</taxon>
        <taxon>Agaricomycotina</taxon>
        <taxon>Agaricomycetes</taxon>
        <taxon>Agaricomycetidae</taxon>
        <taxon>Agaricales</taxon>
        <taxon>Agaricineae</taxon>
        <taxon>Psathyrellaceae</taxon>
        <taxon>Coprinopsis</taxon>
    </lineage>
</organism>
<dbReference type="GO" id="GO:0004467">
    <property type="term" value="F:long-chain fatty acid-CoA ligase activity"/>
    <property type="evidence" value="ECO:0007669"/>
    <property type="project" value="TreeGrafter"/>
</dbReference>
<dbReference type="GO" id="GO:0005524">
    <property type="term" value="F:ATP binding"/>
    <property type="evidence" value="ECO:0007669"/>
    <property type="project" value="UniProtKB-KW"/>
</dbReference>
<dbReference type="Proteomes" id="UP000307440">
    <property type="component" value="Unassembled WGS sequence"/>
</dbReference>
<dbReference type="STRING" id="230819.A0A5C3L9S6"/>
<keyword evidence="4" id="KW-0436">Ligase</keyword>
<dbReference type="Gene3D" id="3.40.50.12780">
    <property type="entry name" value="N-terminal domain of ligase-like"/>
    <property type="match status" value="1"/>
</dbReference>
<dbReference type="OrthoDB" id="1700726at2759"/>
<name>A0A5C3L9S6_COPMA</name>
<protein>
    <submittedName>
        <fullName evidence="4">Long-chain-fatty-acid-CoA ligase</fullName>
    </submittedName>
</protein>
<dbReference type="GO" id="GO:0016020">
    <property type="term" value="C:membrane"/>
    <property type="evidence" value="ECO:0007669"/>
    <property type="project" value="TreeGrafter"/>
</dbReference>
<dbReference type="SUPFAM" id="SSF56801">
    <property type="entry name" value="Acetyl-CoA synthetase-like"/>
    <property type="match status" value="1"/>
</dbReference>
<dbReference type="GO" id="GO:0005783">
    <property type="term" value="C:endoplasmic reticulum"/>
    <property type="evidence" value="ECO:0007669"/>
    <property type="project" value="TreeGrafter"/>
</dbReference>
<sequence>MVLNTERIIPWPTVKPYDKQGVAVAGTKRPGQSAHYRNGVWGLIDEHTPNTLTTLDQVWADGLKVGANREFLGWRPIISQNPLKFAPTYSWLTYSQVDVRRKYVGSALHTLFQKGELAGDVYPTVGIWSQNRPEWQIIDIALQSYGKVGVSLYDTLGKDSVEYIVNHAALSVVFATADHVPTLLKLVPKTPVLKLVVSIDNLSAEATKVLKEWAASLNVRFLLLSELEEFGKENLVAPIPATPDTVASICYTSGTTNMPKGVVLLHKTLAVATQANIYGMDLPDDGILLSYLPLAHIYERICELTTIALGARIGFFTGDPLRLLEDASILRPHFFPSVPRVLNRVYQAAMAGGNVPGLKGNLFRKAVSVKIQKLRQTGDNTHALWDRLVFRKIQAVLGGRVQLVISGSAPISSDVMDFLKIAFSCEVLEGYGLTESSATCGKSWPEDSTSSGTVGPPAASNEVKVVDVPAMGYTAEDKPNPRGELCIRGANIFTHYFKDEKNTKESIDEEGWFHTGDVAEIDSAGRLKIVDRVKNIMKLSQGEYVALEKIENLYATVPVVAQIFVYGDGLQSYVVSVVVPDPVILAGIVTTITGKKVTPTDISLLEEAAQDPRVVAHVLAVLTKHAQRNGLKGFEMVKRLHITLSPFTVDENTLTPTMKLRRKDAYNKFKKEIDGLYSLGEPSSKL</sequence>
<dbReference type="PANTHER" id="PTHR43272:SF33">
    <property type="entry name" value="AMP-BINDING DOMAIN-CONTAINING PROTEIN-RELATED"/>
    <property type="match status" value="1"/>
</dbReference>
<accession>A0A5C3L9S6</accession>
<dbReference type="InterPro" id="IPR042099">
    <property type="entry name" value="ANL_N_sf"/>
</dbReference>
<dbReference type="AlphaFoldDB" id="A0A5C3L9S6"/>
<proteinExistence type="predicted"/>
<evidence type="ECO:0000256" key="1">
    <source>
        <dbReference type="ARBA" id="ARBA00022741"/>
    </source>
</evidence>
<keyword evidence="1" id="KW-0547">Nucleotide-binding</keyword>
<dbReference type="InterPro" id="IPR000873">
    <property type="entry name" value="AMP-dep_synth/lig_dom"/>
</dbReference>
<evidence type="ECO:0000313" key="5">
    <source>
        <dbReference type="Proteomes" id="UP000307440"/>
    </source>
</evidence>
<evidence type="ECO:0000259" key="3">
    <source>
        <dbReference type="Pfam" id="PF00501"/>
    </source>
</evidence>
<feature type="domain" description="AMP-dependent synthetase/ligase" evidence="3">
    <location>
        <begin position="88"/>
        <end position="497"/>
    </location>
</feature>
<dbReference type="Pfam" id="PF00501">
    <property type="entry name" value="AMP-binding"/>
    <property type="match status" value="1"/>
</dbReference>
<keyword evidence="5" id="KW-1185">Reference proteome</keyword>
<dbReference type="EMBL" id="ML210147">
    <property type="protein sequence ID" value="TFK29789.1"/>
    <property type="molecule type" value="Genomic_DNA"/>
</dbReference>
<evidence type="ECO:0000313" key="4">
    <source>
        <dbReference type="EMBL" id="TFK29789.1"/>
    </source>
</evidence>
<evidence type="ECO:0000256" key="2">
    <source>
        <dbReference type="ARBA" id="ARBA00022840"/>
    </source>
</evidence>
<dbReference type="PANTHER" id="PTHR43272">
    <property type="entry name" value="LONG-CHAIN-FATTY-ACID--COA LIGASE"/>
    <property type="match status" value="1"/>
</dbReference>
<gene>
    <name evidence="4" type="ORF">FA15DRAFT_663054</name>
</gene>
<reference evidence="4 5" key="1">
    <citation type="journal article" date="2019" name="Nat. Ecol. Evol.">
        <title>Megaphylogeny resolves global patterns of mushroom evolution.</title>
        <authorList>
            <person name="Varga T."/>
            <person name="Krizsan K."/>
            <person name="Foldi C."/>
            <person name="Dima B."/>
            <person name="Sanchez-Garcia M."/>
            <person name="Sanchez-Ramirez S."/>
            <person name="Szollosi G.J."/>
            <person name="Szarkandi J.G."/>
            <person name="Papp V."/>
            <person name="Albert L."/>
            <person name="Andreopoulos W."/>
            <person name="Angelini C."/>
            <person name="Antonin V."/>
            <person name="Barry K.W."/>
            <person name="Bougher N.L."/>
            <person name="Buchanan P."/>
            <person name="Buyck B."/>
            <person name="Bense V."/>
            <person name="Catcheside P."/>
            <person name="Chovatia M."/>
            <person name="Cooper J."/>
            <person name="Damon W."/>
            <person name="Desjardin D."/>
            <person name="Finy P."/>
            <person name="Geml J."/>
            <person name="Haridas S."/>
            <person name="Hughes K."/>
            <person name="Justo A."/>
            <person name="Karasinski D."/>
            <person name="Kautmanova I."/>
            <person name="Kiss B."/>
            <person name="Kocsube S."/>
            <person name="Kotiranta H."/>
            <person name="LaButti K.M."/>
            <person name="Lechner B.E."/>
            <person name="Liimatainen K."/>
            <person name="Lipzen A."/>
            <person name="Lukacs Z."/>
            <person name="Mihaltcheva S."/>
            <person name="Morgado L.N."/>
            <person name="Niskanen T."/>
            <person name="Noordeloos M.E."/>
            <person name="Ohm R.A."/>
            <person name="Ortiz-Santana B."/>
            <person name="Ovrebo C."/>
            <person name="Racz N."/>
            <person name="Riley R."/>
            <person name="Savchenko A."/>
            <person name="Shiryaev A."/>
            <person name="Soop K."/>
            <person name="Spirin V."/>
            <person name="Szebenyi C."/>
            <person name="Tomsovsky M."/>
            <person name="Tulloss R.E."/>
            <person name="Uehling J."/>
            <person name="Grigoriev I.V."/>
            <person name="Vagvolgyi C."/>
            <person name="Papp T."/>
            <person name="Martin F.M."/>
            <person name="Miettinen O."/>
            <person name="Hibbett D.S."/>
            <person name="Nagy L.G."/>
        </authorList>
    </citation>
    <scope>NUCLEOTIDE SEQUENCE [LARGE SCALE GENOMIC DNA]</scope>
    <source>
        <strain evidence="4 5">CBS 121175</strain>
    </source>
</reference>